<dbReference type="InterPro" id="IPR003661">
    <property type="entry name" value="HisK_dim/P_dom"/>
</dbReference>
<dbReference type="RefSeq" id="WP_130480334.1">
    <property type="nucleotide sequence ID" value="NZ_SGWV01000007.1"/>
</dbReference>
<evidence type="ECO:0000256" key="7">
    <source>
        <dbReference type="ARBA" id="ARBA00023012"/>
    </source>
</evidence>
<dbReference type="Gene3D" id="1.10.287.130">
    <property type="match status" value="1"/>
</dbReference>
<dbReference type="PANTHER" id="PTHR43711:SF1">
    <property type="entry name" value="HISTIDINE KINASE 1"/>
    <property type="match status" value="1"/>
</dbReference>
<feature type="domain" description="Histidine kinase" evidence="9">
    <location>
        <begin position="188"/>
        <end position="408"/>
    </location>
</feature>
<dbReference type="AlphaFoldDB" id="A0A4Q7LUF7"/>
<dbReference type="EMBL" id="SGWV01000007">
    <property type="protein sequence ID" value="RZS58161.1"/>
    <property type="molecule type" value="Genomic_DNA"/>
</dbReference>
<dbReference type="PRINTS" id="PR00344">
    <property type="entry name" value="BCTRLSENSOR"/>
</dbReference>
<dbReference type="InterPro" id="IPR035965">
    <property type="entry name" value="PAS-like_dom_sf"/>
</dbReference>
<evidence type="ECO:0000256" key="4">
    <source>
        <dbReference type="ARBA" id="ARBA00022553"/>
    </source>
</evidence>
<dbReference type="OrthoDB" id="567977at2"/>
<reference evidence="10 11" key="1">
    <citation type="submission" date="2019-02" db="EMBL/GenBank/DDBJ databases">
        <title>Genomic Encyclopedia of Type Strains, Phase IV (KMG-IV): sequencing the most valuable type-strain genomes for metagenomic binning, comparative biology and taxonomic classification.</title>
        <authorList>
            <person name="Goeker M."/>
        </authorList>
    </citation>
    <scope>NUCLEOTIDE SEQUENCE [LARGE SCALE GENOMIC DNA]</scope>
    <source>
        <strain evidence="10 11">DSM 10617</strain>
    </source>
</reference>
<dbReference type="InterPro" id="IPR004358">
    <property type="entry name" value="Sig_transdc_His_kin-like_C"/>
</dbReference>
<dbReference type="Pfam" id="PF00512">
    <property type="entry name" value="HisKA"/>
    <property type="match status" value="1"/>
</dbReference>
<dbReference type="InterPro" id="IPR005467">
    <property type="entry name" value="His_kinase_dom"/>
</dbReference>
<dbReference type="SMART" id="SM00387">
    <property type="entry name" value="HATPase_c"/>
    <property type="match status" value="1"/>
</dbReference>
<dbReference type="FunFam" id="3.30.565.10:FF:000006">
    <property type="entry name" value="Sensor histidine kinase WalK"/>
    <property type="match status" value="1"/>
</dbReference>
<evidence type="ECO:0000256" key="5">
    <source>
        <dbReference type="ARBA" id="ARBA00022679"/>
    </source>
</evidence>
<dbReference type="PROSITE" id="PS50109">
    <property type="entry name" value="HIS_KIN"/>
    <property type="match status" value="1"/>
</dbReference>
<dbReference type="EC" id="2.7.13.3" evidence="3"/>
<keyword evidence="7" id="KW-0902">Two-component regulatory system</keyword>
<organism evidence="10 11">
    <name type="scientific">Sphaerotilus mobilis</name>
    <dbReference type="NCBI Taxonomy" id="47994"/>
    <lineage>
        <taxon>Bacteria</taxon>
        <taxon>Pseudomonadati</taxon>
        <taxon>Pseudomonadota</taxon>
        <taxon>Betaproteobacteria</taxon>
        <taxon>Burkholderiales</taxon>
        <taxon>Sphaerotilaceae</taxon>
        <taxon>Sphaerotilus</taxon>
    </lineage>
</organism>
<dbReference type="SMART" id="SM00091">
    <property type="entry name" value="PAS"/>
    <property type="match status" value="1"/>
</dbReference>
<sequence>MPNVTPPTDAIEALRLQIEDIGGPLDLPALLPDQPPVDAILTRFEQLTLQASVHRDQFEAVFALSPDGLVLFDEHGRVRRVNAAFCAFTGLPADALQGLEEVVFLYRLNARCAPPSMVHSLEDLREISTAGPADRAGRDVLQLLRPQERTLRLRLYRGFDAAWSQVLQLRDITAEAQVDRLKSEFLAMAAHELRTPMASIYGFVELMLTRELSPAKQRDMLERIHRQSGVMVRILNELLDLARIESGGGLDFAFEPLEIGRWLEHLKHQHAAPPGREAFRLERPQHEPMRVRADAAKLEQALGNLLSNAYKYSPPGSPVRVTVWNDRDTSGGPWVAIAVSDAGIGLSDEEKARVGERFFRADKSGQTPGTGLGISIVQQIVELHGGRLSIHSVLGQGSTFTLRLPLQD</sequence>
<protein>
    <recommendedName>
        <fullName evidence="3">histidine kinase</fullName>
        <ecNumber evidence="3">2.7.13.3</ecNumber>
    </recommendedName>
</protein>
<evidence type="ECO:0000259" key="9">
    <source>
        <dbReference type="PROSITE" id="PS50109"/>
    </source>
</evidence>
<dbReference type="CDD" id="cd00082">
    <property type="entry name" value="HisKA"/>
    <property type="match status" value="1"/>
</dbReference>
<evidence type="ECO:0000256" key="2">
    <source>
        <dbReference type="ARBA" id="ARBA00004429"/>
    </source>
</evidence>
<keyword evidence="4" id="KW-0597">Phosphoprotein</keyword>
<dbReference type="Pfam" id="PF13188">
    <property type="entry name" value="PAS_8"/>
    <property type="match status" value="1"/>
</dbReference>
<dbReference type="Gene3D" id="3.30.450.20">
    <property type="entry name" value="PAS domain"/>
    <property type="match status" value="1"/>
</dbReference>
<comment type="subcellular location">
    <subcellularLocation>
        <location evidence="2">Cell inner membrane</location>
        <topology evidence="2">Multi-pass membrane protein</topology>
    </subcellularLocation>
</comment>
<dbReference type="InterPro" id="IPR000014">
    <property type="entry name" value="PAS"/>
</dbReference>
<dbReference type="SUPFAM" id="SSF47384">
    <property type="entry name" value="Homodimeric domain of signal transducing histidine kinase"/>
    <property type="match status" value="1"/>
</dbReference>
<keyword evidence="6" id="KW-0418">Kinase</keyword>
<dbReference type="CDD" id="cd00075">
    <property type="entry name" value="HATPase"/>
    <property type="match status" value="1"/>
</dbReference>
<dbReference type="GO" id="GO:0005886">
    <property type="term" value="C:plasma membrane"/>
    <property type="evidence" value="ECO:0007669"/>
    <property type="project" value="UniProtKB-SubCell"/>
</dbReference>
<evidence type="ECO:0000256" key="1">
    <source>
        <dbReference type="ARBA" id="ARBA00000085"/>
    </source>
</evidence>
<evidence type="ECO:0000313" key="10">
    <source>
        <dbReference type="EMBL" id="RZS58161.1"/>
    </source>
</evidence>
<keyword evidence="5" id="KW-0808">Transferase</keyword>
<dbReference type="InterPro" id="IPR036890">
    <property type="entry name" value="HATPase_C_sf"/>
</dbReference>
<dbReference type="NCBIfam" id="TIGR00229">
    <property type="entry name" value="sensory_box"/>
    <property type="match status" value="1"/>
</dbReference>
<name>A0A4Q7LUF7_9BURK</name>
<comment type="catalytic activity">
    <reaction evidence="1">
        <text>ATP + protein L-histidine = ADP + protein N-phospho-L-histidine.</text>
        <dbReference type="EC" id="2.7.13.3"/>
    </reaction>
</comment>
<dbReference type="Gene3D" id="3.30.565.10">
    <property type="entry name" value="Histidine kinase-like ATPase, C-terminal domain"/>
    <property type="match status" value="1"/>
</dbReference>
<dbReference type="Pfam" id="PF02518">
    <property type="entry name" value="HATPase_c"/>
    <property type="match status" value="1"/>
</dbReference>
<dbReference type="SUPFAM" id="SSF55785">
    <property type="entry name" value="PYP-like sensor domain (PAS domain)"/>
    <property type="match status" value="1"/>
</dbReference>
<evidence type="ECO:0000256" key="3">
    <source>
        <dbReference type="ARBA" id="ARBA00012438"/>
    </source>
</evidence>
<dbReference type="InterPro" id="IPR036097">
    <property type="entry name" value="HisK_dim/P_sf"/>
</dbReference>
<dbReference type="SUPFAM" id="SSF55874">
    <property type="entry name" value="ATPase domain of HSP90 chaperone/DNA topoisomerase II/histidine kinase"/>
    <property type="match status" value="1"/>
</dbReference>
<gene>
    <name evidence="10" type="ORF">EV685_0440</name>
</gene>
<dbReference type="InterPro" id="IPR050736">
    <property type="entry name" value="Sensor_HK_Regulatory"/>
</dbReference>
<keyword evidence="8" id="KW-0472">Membrane</keyword>
<comment type="caution">
    <text evidence="10">The sequence shown here is derived from an EMBL/GenBank/DDBJ whole genome shotgun (WGS) entry which is preliminary data.</text>
</comment>
<dbReference type="SMART" id="SM00388">
    <property type="entry name" value="HisKA"/>
    <property type="match status" value="1"/>
</dbReference>
<keyword evidence="11" id="KW-1185">Reference proteome</keyword>
<dbReference type="GO" id="GO:0000155">
    <property type="term" value="F:phosphorelay sensor kinase activity"/>
    <property type="evidence" value="ECO:0007669"/>
    <property type="project" value="InterPro"/>
</dbReference>
<accession>A0A4Q7LUF7</accession>
<dbReference type="FunFam" id="1.10.287.130:FF:000001">
    <property type="entry name" value="Two-component sensor histidine kinase"/>
    <property type="match status" value="1"/>
</dbReference>
<proteinExistence type="predicted"/>
<dbReference type="PANTHER" id="PTHR43711">
    <property type="entry name" value="TWO-COMPONENT HISTIDINE KINASE"/>
    <property type="match status" value="1"/>
</dbReference>
<evidence type="ECO:0000313" key="11">
    <source>
        <dbReference type="Proteomes" id="UP000293433"/>
    </source>
</evidence>
<dbReference type="Proteomes" id="UP000293433">
    <property type="component" value="Unassembled WGS sequence"/>
</dbReference>
<evidence type="ECO:0000256" key="8">
    <source>
        <dbReference type="ARBA" id="ARBA00023136"/>
    </source>
</evidence>
<evidence type="ECO:0000256" key="6">
    <source>
        <dbReference type="ARBA" id="ARBA00022777"/>
    </source>
</evidence>
<dbReference type="InterPro" id="IPR003594">
    <property type="entry name" value="HATPase_dom"/>
</dbReference>